<dbReference type="AlphaFoldDB" id="A0A451GGC0"/>
<dbReference type="Proteomes" id="UP000287168">
    <property type="component" value="Unassembled WGS sequence"/>
</dbReference>
<proteinExistence type="predicted"/>
<evidence type="ECO:0000313" key="1">
    <source>
        <dbReference type="EMBL" id="RWY35051.1"/>
    </source>
</evidence>
<evidence type="ECO:0000313" key="2">
    <source>
        <dbReference type="Proteomes" id="UP000287168"/>
    </source>
</evidence>
<comment type="caution">
    <text evidence="1">The sequence shown here is derived from an EMBL/GenBank/DDBJ whole genome shotgun (WGS) entry which is preliminary data.</text>
</comment>
<organism evidence="1 2">
    <name type="scientific">Falsigemmobacter intermedius</name>
    <dbReference type="NCBI Taxonomy" id="1553448"/>
    <lineage>
        <taxon>Bacteria</taxon>
        <taxon>Pseudomonadati</taxon>
        <taxon>Pseudomonadota</taxon>
        <taxon>Alphaproteobacteria</taxon>
        <taxon>Rhodobacterales</taxon>
        <taxon>Paracoccaceae</taxon>
        <taxon>Falsigemmobacter</taxon>
    </lineage>
</organism>
<sequence>MEEAVIWGNGKSKGYRKNKTQHSDLQIAVLLTRQKWTNFAPPFSFEREGRAFSRADSHIDFGDIPWGYRHGCNAGRIGRRDGFRVTRSISVVPEVSGLAFLTETPSLVGWPQIGRFTEGVPKMAKGMEKRRRDEKKPKKVVPKTIAAAPSLKNVVASAPTLKAKAK</sequence>
<dbReference type="EMBL" id="SBLC01000088">
    <property type="protein sequence ID" value="RWY35051.1"/>
    <property type="molecule type" value="Genomic_DNA"/>
</dbReference>
<keyword evidence="2" id="KW-1185">Reference proteome</keyword>
<name>A0A451GGC0_9RHOB</name>
<protein>
    <submittedName>
        <fullName evidence="1">Uncharacterized protein</fullName>
    </submittedName>
</protein>
<reference evidence="1 2" key="1">
    <citation type="journal article" date="2015" name="Int. J. Syst. Evol. Microbiol.">
        <title>Gemmobacter intermedius sp. nov., isolated from a white stork (Ciconia ciconia).</title>
        <authorList>
            <person name="Kampfer P."/>
            <person name="Jerzak L."/>
            <person name="Wilharm G."/>
            <person name="Golke J."/>
            <person name="Busse H.J."/>
            <person name="Glaeser S.P."/>
        </authorList>
    </citation>
    <scope>NUCLEOTIDE SEQUENCE [LARGE SCALE GENOMIC DNA]</scope>
    <source>
        <strain evidence="1 2">119/4</strain>
    </source>
</reference>
<dbReference type="RefSeq" id="WP_128490991.1">
    <property type="nucleotide sequence ID" value="NZ_JBHLXB010000033.1"/>
</dbReference>
<gene>
    <name evidence="1" type="ORF">EP867_18890</name>
</gene>
<accession>A0A451GGC0</accession>